<reference evidence="2" key="2">
    <citation type="submission" date="2021-04" db="EMBL/GenBank/DDBJ databases">
        <authorList>
            <person name="Gilroy R."/>
        </authorList>
    </citation>
    <scope>NUCLEOTIDE SEQUENCE</scope>
    <source>
        <strain evidence="2">ChiGjej1B1-98</strain>
    </source>
</reference>
<accession>A0A9D2CAL4</accession>
<name>A0A9D2CAL4_9MICO</name>
<sequence>MTEWAMGKWQNSPGGTGRGRPSRRMAGALLALTGLLGMSGCALMGVATEDVYTDEFLAELRDTLEASQLVSHTQVEPEFYERAENIPPRNATVELAPTAQASDLPALLVELTAVAEKHGEDVPRLDFTPLPAPTASLTFSGSVDIDEAEELIGYILDGDWIGPVVHVPKAGEPRLRTTAAIDSIDQLSALAEVTTAPLPSTIPADSVVQWLAIENPHMVTEARVAGIRMTPEF</sequence>
<gene>
    <name evidence="2" type="ORF">H9830_12120</name>
</gene>
<dbReference type="AlphaFoldDB" id="A0A9D2CAL4"/>
<organism evidence="2 3">
    <name type="scientific">Candidatus Agrococcus pullicola</name>
    <dbReference type="NCBI Taxonomy" id="2838429"/>
    <lineage>
        <taxon>Bacteria</taxon>
        <taxon>Bacillati</taxon>
        <taxon>Actinomycetota</taxon>
        <taxon>Actinomycetes</taxon>
        <taxon>Micrococcales</taxon>
        <taxon>Microbacteriaceae</taxon>
        <taxon>Agrococcus</taxon>
    </lineage>
</organism>
<dbReference type="Proteomes" id="UP000824005">
    <property type="component" value="Unassembled WGS sequence"/>
</dbReference>
<feature type="non-terminal residue" evidence="2">
    <location>
        <position position="233"/>
    </location>
</feature>
<protein>
    <submittedName>
        <fullName evidence="2">Uncharacterized protein</fullName>
    </submittedName>
</protein>
<feature type="region of interest" description="Disordered" evidence="1">
    <location>
        <begin position="1"/>
        <end position="22"/>
    </location>
</feature>
<reference evidence="2" key="1">
    <citation type="journal article" date="2021" name="PeerJ">
        <title>Extensive microbial diversity within the chicken gut microbiome revealed by metagenomics and culture.</title>
        <authorList>
            <person name="Gilroy R."/>
            <person name="Ravi A."/>
            <person name="Getino M."/>
            <person name="Pursley I."/>
            <person name="Horton D.L."/>
            <person name="Alikhan N.F."/>
            <person name="Baker D."/>
            <person name="Gharbi K."/>
            <person name="Hall N."/>
            <person name="Watson M."/>
            <person name="Adriaenssens E.M."/>
            <person name="Foster-Nyarko E."/>
            <person name="Jarju S."/>
            <person name="Secka A."/>
            <person name="Antonio M."/>
            <person name="Oren A."/>
            <person name="Chaudhuri R.R."/>
            <person name="La Ragione R."/>
            <person name="Hildebrand F."/>
            <person name="Pallen M.J."/>
        </authorList>
    </citation>
    <scope>NUCLEOTIDE SEQUENCE</scope>
    <source>
        <strain evidence="2">ChiGjej1B1-98</strain>
    </source>
</reference>
<evidence type="ECO:0000313" key="2">
    <source>
        <dbReference type="EMBL" id="HIY67009.1"/>
    </source>
</evidence>
<proteinExistence type="predicted"/>
<evidence type="ECO:0000313" key="3">
    <source>
        <dbReference type="Proteomes" id="UP000824005"/>
    </source>
</evidence>
<comment type="caution">
    <text evidence="2">The sequence shown here is derived from an EMBL/GenBank/DDBJ whole genome shotgun (WGS) entry which is preliminary data.</text>
</comment>
<evidence type="ECO:0000256" key="1">
    <source>
        <dbReference type="SAM" id="MobiDB-lite"/>
    </source>
</evidence>
<dbReference type="EMBL" id="DXDC01000365">
    <property type="protein sequence ID" value="HIY67009.1"/>
    <property type="molecule type" value="Genomic_DNA"/>
</dbReference>